<feature type="region of interest" description="Disordered" evidence="1">
    <location>
        <begin position="1"/>
        <end position="78"/>
    </location>
</feature>
<name>A0A3N2Q4Z1_SODAK</name>
<sequence length="924" mass="100187">MGLLSFLSPRRTPDESLGGSLTNTESRPYNTTAPSLAPVKGTYPVAGNGLGTLKKSHLKSSQRSLALDDASENSAPAPFVPLFRELSVERPQTAPHEAGPSPGDTRRELRRARSRRESFLSQPVPARKASPETGSIASTTYSTTYSIPESVRQIPSMPHLRLHSSAVSVANTSKASTPSVSSGHGFVDLLDAQSELRPLNFHCRVRAAGARDYSEDVADRNLGENGVDLTSPQVQAFYAEMYTTAAQRPSTASPLSHSQKPAAGTLGASKHLFHPVTRSGHPMSVLNPLTQNPVTAADQEFLASCGERIRRRLSETGPAGLGRRQSLGPCSPYSYSYATSSSRLPGKQTARPETMHRPNQVASAMSEAKGSPRTTTSYGSLSTDARADSDTYAHADADAYVYVYADADLDIRNHPAPTFSPQLPPPLPSFARDSVLLARTNYSLPLSLRTSEGSLNEELCVKSSAHKTSSAVSDQHLHPDGMPTISSANRPSSRRLSRPRSLRLDMPGGPPLAASAIRHHLDTGRVFPLASASYTMRHGHLQSYGWEEPFEKTKSLAGSIYGRSALDETYEEMEIPIRSSSRHQWSVSPSNTPTVSSISSPFLRPQSHHTPDTSIDMMPVLSEKTSYSRQSRSSSASRTEDDRSSYRTALEPTAHEVNALSRKPFSRLNVADVDAAEDAPMFGNSITFHIDGYLDSESDVNSDSVTGGGRARGECEGPLLFRDTWYGMGGLQLPGLFDAIPTVPTKSRSRDDQGPRHSQQMRSSSTPPPVPRRARSAAMAGTFRGVDRGLSWTGTGTSTCHDYSEDEEIERKGHTYSSYERDEDATFSDSGSSVYEPSVPVDVPLARKGSVRRLSAIGGVYDAASVASQEHGWERVDVRTAVRLRKEAKAKLRADGVLTPRSGHRGIRRELSRGRTLDRNIHPG</sequence>
<dbReference type="RefSeq" id="XP_028469649.1">
    <property type="nucleotide sequence ID" value="XM_028610058.1"/>
</dbReference>
<feature type="region of interest" description="Disordered" evidence="1">
    <location>
        <begin position="90"/>
        <end position="136"/>
    </location>
</feature>
<evidence type="ECO:0000256" key="1">
    <source>
        <dbReference type="SAM" id="MobiDB-lite"/>
    </source>
</evidence>
<feature type="compositionally biased region" description="Polar residues" evidence="1">
    <location>
        <begin position="372"/>
        <end position="383"/>
    </location>
</feature>
<feature type="region of interest" description="Disordered" evidence="1">
    <location>
        <begin position="578"/>
        <end position="652"/>
    </location>
</feature>
<dbReference type="Proteomes" id="UP000272025">
    <property type="component" value="Unassembled WGS sequence"/>
</dbReference>
<feature type="compositionally biased region" description="Polar residues" evidence="1">
    <location>
        <begin position="19"/>
        <end position="34"/>
    </location>
</feature>
<proteinExistence type="predicted"/>
<evidence type="ECO:0000313" key="3">
    <source>
        <dbReference type="Proteomes" id="UP000272025"/>
    </source>
</evidence>
<feature type="compositionally biased region" description="Low complexity" evidence="1">
    <location>
        <begin position="586"/>
        <end position="601"/>
    </location>
</feature>
<dbReference type="AlphaFoldDB" id="A0A3N2Q4Z1"/>
<feature type="compositionally biased region" description="Basic residues" evidence="1">
    <location>
        <begin position="492"/>
        <end position="501"/>
    </location>
</feature>
<reference evidence="2 3" key="1">
    <citation type="journal article" date="2018" name="Mol. Ecol.">
        <title>The obligate alkalophilic soda-lake fungus Sodiomyces alkalinus has shifted to a protein diet.</title>
        <authorList>
            <person name="Grum-Grzhimaylo A.A."/>
            <person name="Falkoski D.L."/>
            <person name="van den Heuvel J."/>
            <person name="Valero-Jimenez C.A."/>
            <person name="Min B."/>
            <person name="Choi I.G."/>
            <person name="Lipzen A."/>
            <person name="Daum C.G."/>
            <person name="Aanen D.K."/>
            <person name="Tsang A."/>
            <person name="Henrissat B."/>
            <person name="Bilanenko E.N."/>
            <person name="de Vries R.P."/>
            <person name="van Kan J.A.L."/>
            <person name="Grigoriev I.V."/>
            <person name="Debets A.J.M."/>
        </authorList>
    </citation>
    <scope>NUCLEOTIDE SEQUENCE [LARGE SCALE GENOMIC DNA]</scope>
    <source>
        <strain evidence="2 3">F11</strain>
    </source>
</reference>
<feature type="compositionally biased region" description="Low complexity" evidence="1">
    <location>
        <begin position="622"/>
        <end position="637"/>
    </location>
</feature>
<feature type="region of interest" description="Disordered" evidence="1">
    <location>
        <begin position="814"/>
        <end position="835"/>
    </location>
</feature>
<keyword evidence="3" id="KW-1185">Reference proteome</keyword>
<dbReference type="GeneID" id="39578536"/>
<feature type="region of interest" description="Disordered" evidence="1">
    <location>
        <begin position="739"/>
        <end position="776"/>
    </location>
</feature>
<feature type="region of interest" description="Disordered" evidence="1">
    <location>
        <begin position="466"/>
        <end position="508"/>
    </location>
</feature>
<evidence type="ECO:0000313" key="2">
    <source>
        <dbReference type="EMBL" id="ROT41843.1"/>
    </source>
</evidence>
<dbReference type="OrthoDB" id="5325276at2759"/>
<dbReference type="EMBL" id="ML119051">
    <property type="protein sequence ID" value="ROT41843.1"/>
    <property type="molecule type" value="Genomic_DNA"/>
</dbReference>
<protein>
    <submittedName>
        <fullName evidence="2">Uncharacterized protein</fullName>
    </submittedName>
</protein>
<gene>
    <name evidence="2" type="ORF">SODALDRAFT_326030</name>
</gene>
<accession>A0A3N2Q4Z1</accession>
<feature type="region of interest" description="Disordered" evidence="1">
    <location>
        <begin position="337"/>
        <end position="386"/>
    </location>
</feature>
<organism evidence="2 3">
    <name type="scientific">Sodiomyces alkalinus (strain CBS 110278 / VKM F-3762 / F11)</name>
    <name type="common">Alkaliphilic filamentous fungus</name>
    <dbReference type="NCBI Taxonomy" id="1314773"/>
    <lineage>
        <taxon>Eukaryota</taxon>
        <taxon>Fungi</taxon>
        <taxon>Dikarya</taxon>
        <taxon>Ascomycota</taxon>
        <taxon>Pezizomycotina</taxon>
        <taxon>Sordariomycetes</taxon>
        <taxon>Hypocreomycetidae</taxon>
        <taxon>Glomerellales</taxon>
        <taxon>Plectosphaerellaceae</taxon>
        <taxon>Sodiomyces</taxon>
    </lineage>
</organism>